<dbReference type="RefSeq" id="WP_119796654.1">
    <property type="nucleotide sequence ID" value="NZ_QYZD01000056.1"/>
</dbReference>
<dbReference type="Gene3D" id="3.40.50.2300">
    <property type="match status" value="2"/>
</dbReference>
<keyword evidence="3" id="KW-0238">DNA-binding</keyword>
<dbReference type="PANTHER" id="PTHR30146:SF148">
    <property type="entry name" value="HTH-TYPE TRANSCRIPTIONAL REPRESSOR PURR-RELATED"/>
    <property type="match status" value="1"/>
</dbReference>
<dbReference type="SUPFAM" id="SSF46785">
    <property type="entry name" value="Winged helix' DNA-binding domain"/>
    <property type="match status" value="1"/>
</dbReference>
<dbReference type="CDD" id="cd07377">
    <property type="entry name" value="WHTH_GntR"/>
    <property type="match status" value="1"/>
</dbReference>
<reference evidence="6 7" key="1">
    <citation type="submission" date="2018-09" db="EMBL/GenBank/DDBJ databases">
        <title>Paenibacillus SK2017-BO5.</title>
        <authorList>
            <person name="Piskunova J.V."/>
            <person name="Dubiley S.A."/>
            <person name="Severinov K.V."/>
        </authorList>
    </citation>
    <scope>NUCLEOTIDE SEQUENCE [LARGE SCALE GENOMIC DNA]</scope>
    <source>
        <strain evidence="6 7">BO5</strain>
    </source>
</reference>
<evidence type="ECO:0000313" key="6">
    <source>
        <dbReference type="EMBL" id="RJG16929.1"/>
    </source>
</evidence>
<dbReference type="PANTHER" id="PTHR30146">
    <property type="entry name" value="LACI-RELATED TRANSCRIPTIONAL REPRESSOR"/>
    <property type="match status" value="1"/>
</dbReference>
<dbReference type="GO" id="GO:0003700">
    <property type="term" value="F:DNA-binding transcription factor activity"/>
    <property type="evidence" value="ECO:0007669"/>
    <property type="project" value="InterPro"/>
</dbReference>
<dbReference type="Gene3D" id="1.10.10.10">
    <property type="entry name" value="Winged helix-like DNA-binding domain superfamily/Winged helix DNA-binding domain"/>
    <property type="match status" value="1"/>
</dbReference>
<keyword evidence="1" id="KW-0678">Repressor</keyword>
<evidence type="ECO:0000256" key="2">
    <source>
        <dbReference type="ARBA" id="ARBA00023015"/>
    </source>
</evidence>
<comment type="caution">
    <text evidence="6">The sequence shown here is derived from an EMBL/GenBank/DDBJ whole genome shotgun (WGS) entry which is preliminary data.</text>
</comment>
<dbReference type="InterPro" id="IPR028082">
    <property type="entry name" value="Peripla_BP_I"/>
</dbReference>
<dbReference type="EMBL" id="QYZD01000056">
    <property type="protein sequence ID" value="RJG16929.1"/>
    <property type="molecule type" value="Genomic_DNA"/>
</dbReference>
<dbReference type="GO" id="GO:0000976">
    <property type="term" value="F:transcription cis-regulatory region binding"/>
    <property type="evidence" value="ECO:0007669"/>
    <property type="project" value="TreeGrafter"/>
</dbReference>
<evidence type="ECO:0000256" key="1">
    <source>
        <dbReference type="ARBA" id="ARBA00022491"/>
    </source>
</evidence>
<dbReference type="SUPFAM" id="SSF53822">
    <property type="entry name" value="Periplasmic binding protein-like I"/>
    <property type="match status" value="1"/>
</dbReference>
<evidence type="ECO:0000256" key="4">
    <source>
        <dbReference type="ARBA" id="ARBA00023163"/>
    </source>
</evidence>
<dbReference type="Proteomes" id="UP000266177">
    <property type="component" value="Unassembled WGS sequence"/>
</dbReference>
<dbReference type="Pfam" id="PF00392">
    <property type="entry name" value="GntR"/>
    <property type="match status" value="1"/>
</dbReference>
<dbReference type="InterPro" id="IPR036390">
    <property type="entry name" value="WH_DNA-bd_sf"/>
</dbReference>
<dbReference type="PRINTS" id="PR00035">
    <property type="entry name" value="HTHGNTR"/>
</dbReference>
<gene>
    <name evidence="6" type="ORF">DQX05_28555</name>
</gene>
<keyword evidence="2" id="KW-0805">Transcription regulation</keyword>
<dbReference type="InterPro" id="IPR000524">
    <property type="entry name" value="Tscrpt_reg_HTH_GntR"/>
</dbReference>
<evidence type="ECO:0000259" key="5">
    <source>
        <dbReference type="PROSITE" id="PS50949"/>
    </source>
</evidence>
<dbReference type="SMART" id="SM00345">
    <property type="entry name" value="HTH_GNTR"/>
    <property type="match status" value="1"/>
</dbReference>
<evidence type="ECO:0000256" key="3">
    <source>
        <dbReference type="ARBA" id="ARBA00023125"/>
    </source>
</evidence>
<accession>A0A3A3G8U3</accession>
<keyword evidence="4" id="KW-0804">Transcription</keyword>
<feature type="domain" description="HTH gntR-type" evidence="5">
    <location>
        <begin position="6"/>
        <end position="74"/>
    </location>
</feature>
<dbReference type="InterPro" id="IPR046335">
    <property type="entry name" value="LacI/GalR-like_sensor"/>
</dbReference>
<dbReference type="CDD" id="cd06267">
    <property type="entry name" value="PBP1_LacI_sugar_binding-like"/>
    <property type="match status" value="1"/>
</dbReference>
<name>A0A3A3G8U3_PANTH</name>
<dbReference type="AlphaFoldDB" id="A0A3A3G8U3"/>
<dbReference type="FunFam" id="1.10.10.10:FF:000079">
    <property type="entry name" value="GntR family transcriptional regulator"/>
    <property type="match status" value="1"/>
</dbReference>
<sequence length="379" mass="43345">MEPGNKPLYALIIDDIKRKIEEGMYTVHQQIPTEMELAEQFGVSRITSKRALLELERSGYIYRKRGSGSFVKERAWDKEPYLGGTTSAPQRIISMILPYMAANGHLDYMRGATEYLESKGYYLSIHCTDWNPEKEKELLTRLPKHGFSGIILYPISSIHNMEVLNLQYIDQYPIVTMDQYYDSIPVPSVCSDNFRGGYIAAQRLIELGHRRIAFVSSIGIEYRSSVRDRYFGYCQALKDGGLPSDAKLVITDFYRQVNGENKEAFYAEMIQILLARKATAIQAEHDELALELLRVCLGSNIQVPDQLSLIGFDDEEVSRHFEVPLATVLQNKYEIGRWAAEAVIDLIEERRLGEKRMLVPIMLQERQSIGPFAGERILL</sequence>
<dbReference type="Pfam" id="PF13377">
    <property type="entry name" value="Peripla_BP_3"/>
    <property type="match status" value="1"/>
</dbReference>
<protein>
    <submittedName>
        <fullName evidence="6">GntR family transcriptional regulator</fullName>
    </submittedName>
</protein>
<dbReference type="InterPro" id="IPR036388">
    <property type="entry name" value="WH-like_DNA-bd_sf"/>
</dbReference>
<organism evidence="6 7">
    <name type="scientific">Paenibacillus thiaminolyticus</name>
    <name type="common">Bacillus thiaminolyticus</name>
    <dbReference type="NCBI Taxonomy" id="49283"/>
    <lineage>
        <taxon>Bacteria</taxon>
        <taxon>Bacillati</taxon>
        <taxon>Bacillota</taxon>
        <taxon>Bacilli</taxon>
        <taxon>Bacillales</taxon>
        <taxon>Paenibacillaceae</taxon>
        <taxon>Paenibacillus</taxon>
    </lineage>
</organism>
<dbReference type="PROSITE" id="PS50949">
    <property type="entry name" value="HTH_GNTR"/>
    <property type="match status" value="1"/>
</dbReference>
<proteinExistence type="predicted"/>
<evidence type="ECO:0000313" key="7">
    <source>
        <dbReference type="Proteomes" id="UP000266177"/>
    </source>
</evidence>
<dbReference type="OrthoDB" id="9813468at2"/>